<evidence type="ECO:0000313" key="2">
    <source>
        <dbReference type="EMBL" id="JAP15481.1"/>
    </source>
</evidence>
<feature type="transmembrane region" description="Helical" evidence="1">
    <location>
        <begin position="7"/>
        <end position="31"/>
    </location>
</feature>
<name>A0A0V0H6F6_SOLCH</name>
<keyword evidence="1" id="KW-0472">Membrane</keyword>
<proteinExistence type="predicted"/>
<dbReference type="EMBL" id="GEDG01025105">
    <property type="protein sequence ID" value="JAP15481.1"/>
    <property type="molecule type" value="Transcribed_RNA"/>
</dbReference>
<sequence>MMATKDYFHSFLAIIYIYFSSLLACYAFSIICYPCFTSVLSFSNSIVMCSYTLPLLNSNWANTPLCCCNFTFDFSNF</sequence>
<organism evidence="2">
    <name type="scientific">Solanum chacoense</name>
    <name type="common">Chaco potato</name>
    <dbReference type="NCBI Taxonomy" id="4108"/>
    <lineage>
        <taxon>Eukaryota</taxon>
        <taxon>Viridiplantae</taxon>
        <taxon>Streptophyta</taxon>
        <taxon>Embryophyta</taxon>
        <taxon>Tracheophyta</taxon>
        <taxon>Spermatophyta</taxon>
        <taxon>Magnoliopsida</taxon>
        <taxon>eudicotyledons</taxon>
        <taxon>Gunneridae</taxon>
        <taxon>Pentapetalae</taxon>
        <taxon>asterids</taxon>
        <taxon>lamiids</taxon>
        <taxon>Solanales</taxon>
        <taxon>Solanaceae</taxon>
        <taxon>Solanoideae</taxon>
        <taxon>Solaneae</taxon>
        <taxon>Solanum</taxon>
    </lineage>
</organism>
<keyword evidence="1" id="KW-1133">Transmembrane helix</keyword>
<keyword evidence="1" id="KW-0812">Transmembrane</keyword>
<accession>A0A0V0H6F6</accession>
<protein>
    <submittedName>
        <fullName evidence="2">Putative ovule protein</fullName>
    </submittedName>
</protein>
<evidence type="ECO:0000256" key="1">
    <source>
        <dbReference type="SAM" id="Phobius"/>
    </source>
</evidence>
<reference evidence="2" key="1">
    <citation type="submission" date="2015-12" db="EMBL/GenBank/DDBJ databases">
        <title>Gene expression during late stages of embryo sac development: a critical building block for successful pollen-pistil interactions.</title>
        <authorList>
            <person name="Liu Y."/>
            <person name="Joly V."/>
            <person name="Sabar M."/>
            <person name="Matton D.P."/>
        </authorList>
    </citation>
    <scope>NUCLEOTIDE SEQUENCE</scope>
</reference>
<dbReference type="PROSITE" id="PS51257">
    <property type="entry name" value="PROKAR_LIPOPROTEIN"/>
    <property type="match status" value="1"/>
</dbReference>
<dbReference type="AlphaFoldDB" id="A0A0V0H6F6"/>